<dbReference type="GO" id="GO:1903394">
    <property type="term" value="P:protein localization to kinetochore involved in kinetochore assembly"/>
    <property type="evidence" value="ECO:0007669"/>
    <property type="project" value="TreeGrafter"/>
</dbReference>
<dbReference type="InterPro" id="IPR055403">
    <property type="entry name" value="ARM_KNTC1_1st"/>
</dbReference>
<dbReference type="SUPFAM" id="SSF50978">
    <property type="entry name" value="WD40 repeat-like"/>
    <property type="match status" value="1"/>
</dbReference>
<dbReference type="InterPro" id="IPR015943">
    <property type="entry name" value="WD40/YVTN_repeat-like_dom_sf"/>
</dbReference>
<sequence>MVAMETPTIKGASNGADLAVLIDQDLSLFDFAFTFKFIVTLHLANDAEALALDFLEQSRVLAVLTRDACLIFISVKLEKVVHRMDKEGLTLGDSVMPLIKYSDDAEALALDFLEQSRVLAVLTRDACLIFISVKLEKVVHRMKIREKAFTKGASMSCVRIGEKGVICVCSEDGSCTVATISDYDQVLTVLENDATADSSAMVESKTDVKSTLCDTGYSQTEVVRSLAAQLMFPREKDRDTQMAMLGAREEKYSFLEHGDARDRGECVRALTCAGDRYLLEVSRRGWLTVWDMGTMVQLKHKRIVSEAEEVKGLTVLDEQQSIDSITIVLVVDNRMNGNTEASCRPLIKFVQVRSLRNAEVAYALAVGSETILLSFPPHEEFSILIVEPCGFNGGLDEAGVRIRVITESQPDARLDRLLNRMKFDDAEIFAKQFKLDIQKVHKSRVNSILSELSSGEAVLREKFDSFLGYLDLITDHNWVTEICIAGVTLCHSFECISELLRYVDKRDISDEETLERLARLRYNLASYRLLYGPKASFDVESPWAKFIDDSLWKEVFLEFCKDGCFSEALIVWQRYLKEMREWMREEVDTLQQIVSLIQQVVSGNALIS</sequence>
<evidence type="ECO:0000259" key="1">
    <source>
        <dbReference type="Pfam" id="PF24520"/>
    </source>
</evidence>
<organism evidence="2 3">
    <name type="scientific">Ascaris lumbricoides</name>
    <name type="common">Giant roundworm</name>
    <dbReference type="NCBI Taxonomy" id="6252"/>
    <lineage>
        <taxon>Eukaryota</taxon>
        <taxon>Metazoa</taxon>
        <taxon>Ecdysozoa</taxon>
        <taxon>Nematoda</taxon>
        <taxon>Chromadorea</taxon>
        <taxon>Rhabditida</taxon>
        <taxon>Spirurina</taxon>
        <taxon>Ascaridomorpha</taxon>
        <taxon>Ascaridoidea</taxon>
        <taxon>Ascarididae</taxon>
        <taxon>Ascaris</taxon>
    </lineage>
</organism>
<dbReference type="GO" id="GO:0005737">
    <property type="term" value="C:cytoplasm"/>
    <property type="evidence" value="ECO:0007669"/>
    <property type="project" value="TreeGrafter"/>
</dbReference>
<name>A0A0M3INP3_ASCLU</name>
<dbReference type="Pfam" id="PF24520">
    <property type="entry name" value="ARM_KNTC1_1st"/>
    <property type="match status" value="1"/>
</dbReference>
<reference evidence="3" key="1">
    <citation type="submission" date="2017-02" db="UniProtKB">
        <authorList>
            <consortium name="WormBaseParasite"/>
        </authorList>
    </citation>
    <scope>IDENTIFICATION</scope>
</reference>
<dbReference type="PANTHER" id="PTHR15688:SF1">
    <property type="entry name" value="KINETOCHORE-ASSOCIATED PROTEIN 1"/>
    <property type="match status" value="1"/>
</dbReference>
<proteinExistence type="predicted"/>
<dbReference type="GO" id="GO:1990423">
    <property type="term" value="C:RZZ complex"/>
    <property type="evidence" value="ECO:0007669"/>
    <property type="project" value="TreeGrafter"/>
</dbReference>
<dbReference type="GO" id="GO:0007094">
    <property type="term" value="P:mitotic spindle assembly checkpoint signaling"/>
    <property type="evidence" value="ECO:0007669"/>
    <property type="project" value="TreeGrafter"/>
</dbReference>
<evidence type="ECO:0000313" key="3">
    <source>
        <dbReference type="WBParaSite" id="ALUE_0002037101-mRNA-1"/>
    </source>
</evidence>
<dbReference type="WBParaSite" id="ALUE_0002037101-mRNA-1">
    <property type="protein sequence ID" value="ALUE_0002037101-mRNA-1"/>
    <property type="gene ID" value="ALUE_0002037101"/>
</dbReference>
<dbReference type="InterPro" id="IPR052802">
    <property type="entry name" value="KNTC1"/>
</dbReference>
<accession>A0A0M3INP3</accession>
<protein>
    <submittedName>
        <fullName evidence="3">Kinetochore-associated protein 1</fullName>
    </submittedName>
</protein>
<dbReference type="AlphaFoldDB" id="A0A0M3INP3"/>
<dbReference type="GO" id="GO:0031267">
    <property type="term" value="F:small GTPase binding"/>
    <property type="evidence" value="ECO:0007669"/>
    <property type="project" value="TreeGrafter"/>
</dbReference>
<feature type="domain" description="KNTC1 first ARM-repeats" evidence="1">
    <location>
        <begin position="416"/>
        <end position="606"/>
    </location>
</feature>
<dbReference type="GO" id="GO:0000070">
    <property type="term" value="P:mitotic sister chromatid segregation"/>
    <property type="evidence" value="ECO:0007669"/>
    <property type="project" value="TreeGrafter"/>
</dbReference>
<dbReference type="Proteomes" id="UP000036681">
    <property type="component" value="Unplaced"/>
</dbReference>
<dbReference type="InterPro" id="IPR036322">
    <property type="entry name" value="WD40_repeat_dom_sf"/>
</dbReference>
<dbReference type="Gene3D" id="2.130.10.10">
    <property type="entry name" value="YVTN repeat-like/Quinoprotein amine dehydrogenase"/>
    <property type="match status" value="1"/>
</dbReference>
<dbReference type="PANTHER" id="PTHR15688">
    <property type="entry name" value="KINETOCHORE-ASSOCIATED PROTEIN 1"/>
    <property type="match status" value="1"/>
</dbReference>
<dbReference type="GO" id="GO:0005828">
    <property type="term" value="C:kinetochore microtubule"/>
    <property type="evidence" value="ECO:0007669"/>
    <property type="project" value="TreeGrafter"/>
</dbReference>
<evidence type="ECO:0000313" key="2">
    <source>
        <dbReference type="Proteomes" id="UP000036681"/>
    </source>
</evidence>
<keyword evidence="2" id="KW-1185">Reference proteome</keyword>